<dbReference type="InterPro" id="IPR007436">
    <property type="entry name" value="DUF485"/>
</dbReference>
<organism evidence="2 3">
    <name type="scientific">Bacillus thermozeamaize</name>
    <dbReference type="NCBI Taxonomy" id="230954"/>
    <lineage>
        <taxon>Bacteria</taxon>
        <taxon>Bacillati</taxon>
        <taxon>Bacillota</taxon>
        <taxon>Bacilli</taxon>
        <taxon>Bacillales</taxon>
        <taxon>Bacillaceae</taxon>
        <taxon>Bacillus</taxon>
    </lineage>
</organism>
<feature type="transmembrane region" description="Helical" evidence="1">
    <location>
        <begin position="66"/>
        <end position="85"/>
    </location>
</feature>
<dbReference type="AlphaFoldDB" id="A0A1Y3PUI6"/>
<keyword evidence="1" id="KW-1133">Transmembrane helix</keyword>
<evidence type="ECO:0000313" key="2">
    <source>
        <dbReference type="EMBL" id="OUM88828.1"/>
    </source>
</evidence>
<gene>
    <name evidence="2" type="ORF">BAA01_14500</name>
</gene>
<dbReference type="PANTHER" id="PTHR38441">
    <property type="entry name" value="INTEGRAL MEMBRANE PROTEIN-RELATED"/>
    <property type="match status" value="1"/>
</dbReference>
<dbReference type="PANTHER" id="PTHR38441:SF1">
    <property type="entry name" value="MEMBRANE PROTEIN"/>
    <property type="match status" value="1"/>
</dbReference>
<accession>A0A1Y3PUI6</accession>
<comment type="caution">
    <text evidence="2">The sequence shown here is derived from an EMBL/GenBank/DDBJ whole genome shotgun (WGS) entry which is preliminary data.</text>
</comment>
<evidence type="ECO:0000256" key="1">
    <source>
        <dbReference type="SAM" id="Phobius"/>
    </source>
</evidence>
<keyword evidence="1" id="KW-0472">Membrane</keyword>
<keyword evidence="1" id="KW-0812">Transmembrane</keyword>
<protein>
    <recommendedName>
        <fullName evidence="4">DUF485 domain-containing protein</fullName>
    </recommendedName>
</protein>
<reference evidence="3" key="1">
    <citation type="submission" date="2016-06" db="EMBL/GenBank/DDBJ databases">
        <authorList>
            <person name="Nascimento L."/>
            <person name="Pereira R.V."/>
            <person name="Martins L.F."/>
            <person name="Quaggio R.B."/>
            <person name="Silva A.M."/>
            <person name="Setubal J.C."/>
        </authorList>
    </citation>
    <scope>NUCLEOTIDE SEQUENCE [LARGE SCALE GENOMIC DNA]</scope>
</reference>
<dbReference type="Proteomes" id="UP000196475">
    <property type="component" value="Unassembled WGS sequence"/>
</dbReference>
<sequence>MGVQLVERYDRIANSAEFQRLRRSKLLFIWPIVLLFLIYYLTLPILAGYARPLMNSFVVGHVTFGYLYGMLYYLVAWGLAFLYVGKARQFDEQAKILMDKYGRKGA</sequence>
<evidence type="ECO:0000313" key="3">
    <source>
        <dbReference type="Proteomes" id="UP000196475"/>
    </source>
</evidence>
<feature type="transmembrane region" description="Helical" evidence="1">
    <location>
        <begin position="26"/>
        <end position="46"/>
    </location>
</feature>
<proteinExistence type="predicted"/>
<dbReference type="EMBL" id="LZRT01000056">
    <property type="protein sequence ID" value="OUM88828.1"/>
    <property type="molecule type" value="Genomic_DNA"/>
</dbReference>
<dbReference type="Pfam" id="PF04341">
    <property type="entry name" value="DUF485"/>
    <property type="match status" value="1"/>
</dbReference>
<name>A0A1Y3PUI6_9BACI</name>
<evidence type="ECO:0008006" key="4">
    <source>
        <dbReference type="Google" id="ProtNLM"/>
    </source>
</evidence>